<evidence type="ECO:0000313" key="2">
    <source>
        <dbReference type="Proteomes" id="UP000654075"/>
    </source>
</evidence>
<feature type="non-terminal residue" evidence="1">
    <location>
        <position position="1"/>
    </location>
</feature>
<feature type="non-terminal residue" evidence="1">
    <location>
        <position position="137"/>
    </location>
</feature>
<gene>
    <name evidence="1" type="ORF">PGLA1383_LOCUS15879</name>
</gene>
<sequence length="137" mass="13668">PRDARAAQARAAGSGVFGGALVAEAAAAADGFPPRPRGAAQLLGGIGERAVWLVGGFQGLGRRLVRAAALGGPLCQLLPGGGQHQTAALLPGVSLQGEPGAAGELRWRVLSPAEGPGRWTLGGWHPGPPAAWHLRGG</sequence>
<reference evidence="1" key="1">
    <citation type="submission" date="2021-02" db="EMBL/GenBank/DDBJ databases">
        <authorList>
            <person name="Dougan E. K."/>
            <person name="Rhodes N."/>
            <person name="Thang M."/>
            <person name="Chan C."/>
        </authorList>
    </citation>
    <scope>NUCLEOTIDE SEQUENCE</scope>
</reference>
<proteinExistence type="predicted"/>
<dbReference type="EMBL" id="CAJNNV010009491">
    <property type="protein sequence ID" value="CAE8597435.1"/>
    <property type="molecule type" value="Genomic_DNA"/>
</dbReference>
<protein>
    <submittedName>
        <fullName evidence="1">Uncharacterized protein</fullName>
    </submittedName>
</protein>
<accession>A0A813EB12</accession>
<evidence type="ECO:0000313" key="1">
    <source>
        <dbReference type="EMBL" id="CAE8597435.1"/>
    </source>
</evidence>
<name>A0A813EB12_POLGL</name>
<dbReference type="Proteomes" id="UP000654075">
    <property type="component" value="Unassembled WGS sequence"/>
</dbReference>
<dbReference type="AlphaFoldDB" id="A0A813EB12"/>
<organism evidence="1 2">
    <name type="scientific">Polarella glacialis</name>
    <name type="common">Dinoflagellate</name>
    <dbReference type="NCBI Taxonomy" id="89957"/>
    <lineage>
        <taxon>Eukaryota</taxon>
        <taxon>Sar</taxon>
        <taxon>Alveolata</taxon>
        <taxon>Dinophyceae</taxon>
        <taxon>Suessiales</taxon>
        <taxon>Suessiaceae</taxon>
        <taxon>Polarella</taxon>
    </lineage>
</organism>
<keyword evidence="2" id="KW-1185">Reference proteome</keyword>
<comment type="caution">
    <text evidence="1">The sequence shown here is derived from an EMBL/GenBank/DDBJ whole genome shotgun (WGS) entry which is preliminary data.</text>
</comment>